<dbReference type="CDD" id="cd01949">
    <property type="entry name" value="GGDEF"/>
    <property type="match status" value="1"/>
</dbReference>
<dbReference type="Proteomes" id="UP000055611">
    <property type="component" value="Chromosome"/>
</dbReference>
<evidence type="ECO:0000256" key="2">
    <source>
        <dbReference type="ARBA" id="ARBA00012528"/>
    </source>
</evidence>
<protein>
    <recommendedName>
        <fullName evidence="2">diguanylate cyclase</fullName>
        <ecNumber evidence="2">2.7.7.65</ecNumber>
    </recommendedName>
</protein>
<dbReference type="InterPro" id="IPR043128">
    <property type="entry name" value="Rev_trsase/Diguanyl_cyclase"/>
</dbReference>
<evidence type="ECO:0000256" key="8">
    <source>
        <dbReference type="SAM" id="Phobius"/>
    </source>
</evidence>
<dbReference type="InterPro" id="IPR029787">
    <property type="entry name" value="Nucleotide_cyclase"/>
</dbReference>
<dbReference type="RefSeq" id="WP_066798886.1">
    <property type="nucleotide sequence ID" value="NZ_CP014206.1"/>
</dbReference>
<dbReference type="KEGG" id="dej:AWY79_00045"/>
<dbReference type="GO" id="GO:0052621">
    <property type="term" value="F:diguanylate cyclase activity"/>
    <property type="evidence" value="ECO:0007669"/>
    <property type="project" value="UniProtKB-EC"/>
</dbReference>
<evidence type="ECO:0000313" key="13">
    <source>
        <dbReference type="Proteomes" id="UP000295506"/>
    </source>
</evidence>
<gene>
    <name evidence="10" type="ORF">AWY79_00045</name>
    <name evidence="11" type="ORF">EDC59_113121</name>
</gene>
<comment type="subcellular location">
    <subcellularLocation>
        <location evidence="1">Cell membrane</location>
        <topology evidence="1">Multi-pass membrane protein</topology>
    </subcellularLocation>
</comment>
<keyword evidence="6 8" id="KW-0472">Membrane</keyword>
<feature type="transmembrane region" description="Helical" evidence="8">
    <location>
        <begin position="287"/>
        <end position="309"/>
    </location>
</feature>
<evidence type="ECO:0000259" key="9">
    <source>
        <dbReference type="PROSITE" id="PS50887"/>
    </source>
</evidence>
<dbReference type="EMBL" id="SOBK01000013">
    <property type="protein sequence ID" value="TDT86445.1"/>
    <property type="molecule type" value="Genomic_DNA"/>
</dbReference>
<evidence type="ECO:0000256" key="3">
    <source>
        <dbReference type="ARBA" id="ARBA00022475"/>
    </source>
</evidence>
<reference evidence="10 12" key="1">
    <citation type="journal article" date="2016" name="Front. Microbiol.">
        <title>Genome Sequence of the Piezophilic, Mesophilic Sulfate-Reducing Bacterium Desulfovibrio indicus J2T.</title>
        <authorList>
            <person name="Cao J."/>
            <person name="Maignien L."/>
            <person name="Shao Z."/>
            <person name="Alain K."/>
            <person name="Jebbar M."/>
        </authorList>
    </citation>
    <scope>NUCLEOTIDE SEQUENCE [LARGE SCALE GENOMIC DNA]</scope>
    <source>
        <strain evidence="10 12">J2</strain>
    </source>
</reference>
<dbReference type="Pfam" id="PF00990">
    <property type="entry name" value="GGDEF"/>
    <property type="match status" value="1"/>
</dbReference>
<name>A0A140D8U1_9BACT</name>
<dbReference type="PROSITE" id="PS50887">
    <property type="entry name" value="GGDEF"/>
    <property type="match status" value="1"/>
</dbReference>
<comment type="catalytic activity">
    <reaction evidence="7">
        <text>2 GTP = 3',3'-c-di-GMP + 2 diphosphate</text>
        <dbReference type="Rhea" id="RHEA:24898"/>
        <dbReference type="ChEBI" id="CHEBI:33019"/>
        <dbReference type="ChEBI" id="CHEBI:37565"/>
        <dbReference type="ChEBI" id="CHEBI:58805"/>
        <dbReference type="EC" id="2.7.7.65"/>
    </reaction>
</comment>
<organism evidence="11 13">
    <name type="scientific">Pseudodesulfovibrio indicus</name>
    <dbReference type="NCBI Taxonomy" id="1716143"/>
    <lineage>
        <taxon>Bacteria</taxon>
        <taxon>Pseudomonadati</taxon>
        <taxon>Thermodesulfobacteriota</taxon>
        <taxon>Desulfovibrionia</taxon>
        <taxon>Desulfovibrionales</taxon>
        <taxon>Desulfovibrionaceae</taxon>
    </lineage>
</organism>
<dbReference type="InterPro" id="IPR050469">
    <property type="entry name" value="Diguanylate_Cyclase"/>
</dbReference>
<dbReference type="OrthoDB" id="9812260at2"/>
<keyword evidence="5 8" id="KW-1133">Transmembrane helix</keyword>
<dbReference type="FunFam" id="3.30.70.270:FF:000001">
    <property type="entry name" value="Diguanylate cyclase domain protein"/>
    <property type="match status" value="1"/>
</dbReference>
<dbReference type="SUPFAM" id="SSF55073">
    <property type="entry name" value="Nucleotide cyclase"/>
    <property type="match status" value="1"/>
</dbReference>
<evidence type="ECO:0000313" key="12">
    <source>
        <dbReference type="Proteomes" id="UP000055611"/>
    </source>
</evidence>
<evidence type="ECO:0000256" key="7">
    <source>
        <dbReference type="ARBA" id="ARBA00034247"/>
    </source>
</evidence>
<dbReference type="Gene3D" id="3.30.450.20">
    <property type="entry name" value="PAS domain"/>
    <property type="match status" value="1"/>
</dbReference>
<dbReference type="InterPro" id="IPR000160">
    <property type="entry name" value="GGDEF_dom"/>
</dbReference>
<dbReference type="SMART" id="SM00267">
    <property type="entry name" value="GGDEF"/>
    <property type="match status" value="1"/>
</dbReference>
<dbReference type="Pfam" id="PF02743">
    <property type="entry name" value="dCache_1"/>
    <property type="match status" value="1"/>
</dbReference>
<evidence type="ECO:0000256" key="1">
    <source>
        <dbReference type="ARBA" id="ARBA00004651"/>
    </source>
</evidence>
<feature type="domain" description="GGDEF" evidence="9">
    <location>
        <begin position="350"/>
        <end position="473"/>
    </location>
</feature>
<dbReference type="Proteomes" id="UP000295506">
    <property type="component" value="Unassembled WGS sequence"/>
</dbReference>
<dbReference type="EMBL" id="CP014206">
    <property type="protein sequence ID" value="AMK09608.1"/>
    <property type="molecule type" value="Genomic_DNA"/>
</dbReference>
<reference evidence="11 13" key="2">
    <citation type="submission" date="2019-03" db="EMBL/GenBank/DDBJ databases">
        <title>Genomic Encyclopedia of Type Strains, Phase IV (KMG-IV): sequencing the most valuable type-strain genomes for metagenomic binning, comparative biology and taxonomic classification.</title>
        <authorList>
            <person name="Goeker M."/>
        </authorList>
    </citation>
    <scope>NUCLEOTIDE SEQUENCE [LARGE SCALE GENOMIC DNA]</scope>
    <source>
        <strain evidence="11 13">DSM 101483</strain>
    </source>
</reference>
<dbReference type="CDD" id="cd12912">
    <property type="entry name" value="PDC2_MCP_like"/>
    <property type="match status" value="1"/>
</dbReference>
<dbReference type="EC" id="2.7.7.65" evidence="2"/>
<evidence type="ECO:0000313" key="10">
    <source>
        <dbReference type="EMBL" id="AMK09608.1"/>
    </source>
</evidence>
<dbReference type="Gene3D" id="3.30.70.270">
    <property type="match status" value="1"/>
</dbReference>
<dbReference type="AlphaFoldDB" id="A0A140D8U1"/>
<sequence>MSVKTKLITALTLILVVAFLATSLVNYAFTKAAVRAELLNSSLPLTGKNIYSEVHSDMLRPILVSTSMAHDAFLKEWIEDGEKDLGPITDYLSQLREKYDFLTTFFVSAVTDNYYYQGGILKKVGPRDPHDVWYYAFVRTGHEFDLDVDTNEAEDGALTIFVNFRVTDEKGRLLGVAGVGVNINRVTALLEQARAEYSREVYLVDQDGLVQVHRDRSRIERYYITKAGGIRDVAPAILAANDEARSFEYDWEGQHYLLSVRYIPELKWYLIVEQSETSALVSARNNLVRTVIIGLLASVLIIILCTLTINHYQGRLERLAKTDPLTGAANRRALDEAFEESAYKAGRYGIPFSVVILDLNKFKAINDVYGHIKGDEVLRTVAETTRRTIRPTDLLARWGGDEFVILLDGGMAEAEALIHRVSCALAEIDSDVKISFSHGLAQFIEGDSLETMTHRADQAMYRTKERSCKDEDL</sequence>
<dbReference type="NCBIfam" id="TIGR00254">
    <property type="entry name" value="GGDEF"/>
    <property type="match status" value="1"/>
</dbReference>
<dbReference type="GO" id="GO:0005886">
    <property type="term" value="C:plasma membrane"/>
    <property type="evidence" value="ECO:0007669"/>
    <property type="project" value="UniProtKB-SubCell"/>
</dbReference>
<evidence type="ECO:0000313" key="11">
    <source>
        <dbReference type="EMBL" id="TDT86445.1"/>
    </source>
</evidence>
<keyword evidence="12" id="KW-1185">Reference proteome</keyword>
<evidence type="ECO:0000256" key="4">
    <source>
        <dbReference type="ARBA" id="ARBA00022692"/>
    </source>
</evidence>
<keyword evidence="3" id="KW-1003">Cell membrane</keyword>
<evidence type="ECO:0000256" key="5">
    <source>
        <dbReference type="ARBA" id="ARBA00022989"/>
    </source>
</evidence>
<dbReference type="InterPro" id="IPR033479">
    <property type="entry name" value="dCache_1"/>
</dbReference>
<dbReference type="PANTHER" id="PTHR45138:SF9">
    <property type="entry name" value="DIGUANYLATE CYCLASE DGCM-RELATED"/>
    <property type="match status" value="1"/>
</dbReference>
<proteinExistence type="predicted"/>
<accession>A0A140D8U1</accession>
<evidence type="ECO:0000256" key="6">
    <source>
        <dbReference type="ARBA" id="ARBA00023136"/>
    </source>
</evidence>
<keyword evidence="4 8" id="KW-0812">Transmembrane</keyword>
<dbReference type="PANTHER" id="PTHR45138">
    <property type="entry name" value="REGULATORY COMPONENTS OF SENSORY TRANSDUCTION SYSTEM"/>
    <property type="match status" value="1"/>
</dbReference>